<accession>C1MWJ9</accession>
<evidence type="ECO:0000313" key="3">
    <source>
        <dbReference type="Proteomes" id="UP000001876"/>
    </source>
</evidence>
<dbReference type="AlphaFoldDB" id="C1MWJ9"/>
<proteinExistence type="predicted"/>
<protein>
    <submittedName>
        <fullName evidence="2">Predicted protein</fullName>
    </submittedName>
</protein>
<name>C1MWJ9_MICPC</name>
<feature type="region of interest" description="Disordered" evidence="1">
    <location>
        <begin position="1"/>
        <end position="89"/>
    </location>
</feature>
<keyword evidence="3" id="KW-1185">Reference proteome</keyword>
<dbReference type="OMA" id="REPAPWA"/>
<reference evidence="2 3" key="1">
    <citation type="journal article" date="2009" name="Science">
        <title>Green evolution and dynamic adaptations revealed by genomes of the marine picoeukaryotes Micromonas.</title>
        <authorList>
            <person name="Worden A.Z."/>
            <person name="Lee J.H."/>
            <person name="Mock T."/>
            <person name="Rouze P."/>
            <person name="Simmons M.P."/>
            <person name="Aerts A.L."/>
            <person name="Allen A.E."/>
            <person name="Cuvelier M.L."/>
            <person name="Derelle E."/>
            <person name="Everett M.V."/>
            <person name="Foulon E."/>
            <person name="Grimwood J."/>
            <person name="Gundlach H."/>
            <person name="Henrissat B."/>
            <person name="Napoli C."/>
            <person name="McDonald S.M."/>
            <person name="Parker M.S."/>
            <person name="Rombauts S."/>
            <person name="Salamov A."/>
            <person name="Von Dassow P."/>
            <person name="Badger J.H."/>
            <person name="Coutinho P.M."/>
            <person name="Demir E."/>
            <person name="Dubchak I."/>
            <person name="Gentemann C."/>
            <person name="Eikrem W."/>
            <person name="Gready J.E."/>
            <person name="John U."/>
            <person name="Lanier W."/>
            <person name="Lindquist E.A."/>
            <person name="Lucas S."/>
            <person name="Mayer K.F."/>
            <person name="Moreau H."/>
            <person name="Not F."/>
            <person name="Otillar R."/>
            <person name="Panaud O."/>
            <person name="Pangilinan J."/>
            <person name="Paulsen I."/>
            <person name="Piegu B."/>
            <person name="Poliakov A."/>
            <person name="Robbens S."/>
            <person name="Schmutz J."/>
            <person name="Toulza E."/>
            <person name="Wyss T."/>
            <person name="Zelensky A."/>
            <person name="Zhou K."/>
            <person name="Armbrust E.V."/>
            <person name="Bhattacharya D."/>
            <person name="Goodenough U.W."/>
            <person name="Van de Peer Y."/>
            <person name="Grigoriev I.V."/>
        </authorList>
    </citation>
    <scope>NUCLEOTIDE SEQUENCE [LARGE SCALE GENOMIC DNA]</scope>
    <source>
        <strain evidence="2 3">CCMP1545</strain>
    </source>
</reference>
<feature type="compositionally biased region" description="Basic residues" evidence="1">
    <location>
        <begin position="355"/>
        <end position="365"/>
    </location>
</feature>
<dbReference type="EMBL" id="GG663741">
    <property type="protein sequence ID" value="EEH56183.1"/>
    <property type="molecule type" value="Genomic_DNA"/>
</dbReference>
<evidence type="ECO:0000313" key="2">
    <source>
        <dbReference type="EMBL" id="EEH56183.1"/>
    </source>
</evidence>
<sequence>MTQLANLAPGHRETRPHVLAEAQVRRDANDRARVAFNARAEKAKERTTAEDAKCDDGRDADAARRPRRQRASTSNPNDAGALPGVRETTDDDVAGAAHLAVASTLAAKGRVAEAECVLFNVLRARPNDAGARWLLRQIREPSGAVPGRGPPKTKATPKPPQPEPEVPLEELFARLKGAPEPPGGRRVAELMKRLDREMGERETPMLVGVGPAPRMDLGPVRGRPAAGASVVTLSDLDDELAKKKARLAEERRRDMEFDARVAADERAAIAREDAAAADAKRRATREQKFGLDAQQRVDRERRDQLWAEEKRKGLEATRGGRESSEKTEVGRGSVAVIGGEEMAPRGKKTREPPKRRALAPFAFRR</sequence>
<evidence type="ECO:0000256" key="1">
    <source>
        <dbReference type="SAM" id="MobiDB-lite"/>
    </source>
</evidence>
<dbReference type="GeneID" id="9685669"/>
<feature type="region of interest" description="Disordered" evidence="1">
    <location>
        <begin position="140"/>
        <end position="165"/>
    </location>
</feature>
<feature type="region of interest" description="Disordered" evidence="1">
    <location>
        <begin position="196"/>
        <end position="224"/>
    </location>
</feature>
<organism evidence="3">
    <name type="scientific">Micromonas pusilla (strain CCMP1545)</name>
    <name type="common">Picoplanktonic green alga</name>
    <dbReference type="NCBI Taxonomy" id="564608"/>
    <lineage>
        <taxon>Eukaryota</taxon>
        <taxon>Viridiplantae</taxon>
        <taxon>Chlorophyta</taxon>
        <taxon>Mamiellophyceae</taxon>
        <taxon>Mamiellales</taxon>
        <taxon>Mamiellaceae</taxon>
        <taxon>Micromonas</taxon>
    </lineage>
</organism>
<dbReference type="RefSeq" id="XP_003060231.1">
    <property type="nucleotide sequence ID" value="XM_003060185.1"/>
</dbReference>
<feature type="region of interest" description="Disordered" evidence="1">
    <location>
        <begin position="272"/>
        <end position="365"/>
    </location>
</feature>
<feature type="compositionally biased region" description="Basic and acidic residues" evidence="1">
    <location>
        <begin position="10"/>
        <end position="64"/>
    </location>
</feature>
<dbReference type="Proteomes" id="UP000001876">
    <property type="component" value="Unassembled WGS sequence"/>
</dbReference>
<gene>
    <name evidence="2" type="ORF">MICPUCDRAFT_59796</name>
</gene>
<feature type="compositionally biased region" description="Basic and acidic residues" evidence="1">
    <location>
        <begin position="272"/>
        <end position="329"/>
    </location>
</feature>
<dbReference type="KEGG" id="mpp:MICPUCDRAFT_59796"/>